<dbReference type="GO" id="GO:0070513">
    <property type="term" value="F:death domain binding"/>
    <property type="evidence" value="ECO:0007669"/>
    <property type="project" value="InterPro"/>
</dbReference>
<dbReference type="Pfam" id="PF00619">
    <property type="entry name" value="CARD"/>
    <property type="match status" value="1"/>
</dbReference>
<dbReference type="EMBL" id="JAODUO010000154">
    <property type="protein sequence ID" value="KAK2187797.1"/>
    <property type="molecule type" value="Genomic_DNA"/>
</dbReference>
<dbReference type="InterPro" id="IPR037939">
    <property type="entry name" value="CRADD"/>
</dbReference>
<keyword evidence="4" id="KW-1185">Reference proteome</keyword>
<dbReference type="InterPro" id="IPR011029">
    <property type="entry name" value="DEATH-like_dom_sf"/>
</dbReference>
<proteinExistence type="predicted"/>
<evidence type="ECO:0000313" key="3">
    <source>
        <dbReference type="EMBL" id="KAK2187797.1"/>
    </source>
</evidence>
<protein>
    <recommendedName>
        <fullName evidence="5">CASP2</fullName>
    </recommendedName>
</protein>
<accession>A0AAD9P447</accession>
<dbReference type="GO" id="GO:0042981">
    <property type="term" value="P:regulation of apoptotic process"/>
    <property type="evidence" value="ECO:0007669"/>
    <property type="project" value="InterPro"/>
</dbReference>
<dbReference type="GO" id="GO:0007165">
    <property type="term" value="P:signal transduction"/>
    <property type="evidence" value="ECO:0007669"/>
    <property type="project" value="InterPro"/>
</dbReference>
<evidence type="ECO:0000259" key="2">
    <source>
        <dbReference type="PROSITE" id="PS50209"/>
    </source>
</evidence>
<dbReference type="GO" id="GO:0002020">
    <property type="term" value="F:protease binding"/>
    <property type="evidence" value="ECO:0007669"/>
    <property type="project" value="InterPro"/>
</dbReference>
<dbReference type="InterPro" id="IPR001315">
    <property type="entry name" value="CARD"/>
</dbReference>
<gene>
    <name evidence="3" type="ORF">NP493_154g04003</name>
</gene>
<reference evidence="3" key="1">
    <citation type="journal article" date="2023" name="Mol. Biol. Evol.">
        <title>Third-Generation Sequencing Reveals the Adaptive Role of the Epigenome in Three Deep-Sea Polychaetes.</title>
        <authorList>
            <person name="Perez M."/>
            <person name="Aroh O."/>
            <person name="Sun Y."/>
            <person name="Lan Y."/>
            <person name="Juniper S.K."/>
            <person name="Young C.R."/>
            <person name="Angers B."/>
            <person name="Qian P.Y."/>
        </authorList>
    </citation>
    <scope>NUCLEOTIDE SEQUENCE</scope>
    <source>
        <strain evidence="3">R07B-5</strain>
    </source>
</reference>
<evidence type="ECO:0000259" key="1">
    <source>
        <dbReference type="PROSITE" id="PS50017"/>
    </source>
</evidence>
<dbReference type="PANTHER" id="PTHR15034:SF5">
    <property type="entry name" value="DEATH DOMAIN-CONTAINING PROTEIN CRADD"/>
    <property type="match status" value="1"/>
</dbReference>
<evidence type="ECO:0008006" key="5">
    <source>
        <dbReference type="Google" id="ProtNLM"/>
    </source>
</evidence>
<organism evidence="3 4">
    <name type="scientific">Ridgeia piscesae</name>
    <name type="common">Tubeworm</name>
    <dbReference type="NCBI Taxonomy" id="27915"/>
    <lineage>
        <taxon>Eukaryota</taxon>
        <taxon>Metazoa</taxon>
        <taxon>Spiralia</taxon>
        <taxon>Lophotrochozoa</taxon>
        <taxon>Annelida</taxon>
        <taxon>Polychaeta</taxon>
        <taxon>Sedentaria</taxon>
        <taxon>Canalipalpata</taxon>
        <taxon>Sabellida</taxon>
        <taxon>Siboglinidae</taxon>
        <taxon>Ridgeia</taxon>
    </lineage>
</organism>
<dbReference type="Proteomes" id="UP001209878">
    <property type="component" value="Unassembled WGS sequence"/>
</dbReference>
<dbReference type="SUPFAM" id="SSF47986">
    <property type="entry name" value="DEATH domain"/>
    <property type="match status" value="2"/>
</dbReference>
<dbReference type="SMART" id="SM00114">
    <property type="entry name" value="CARD"/>
    <property type="match status" value="1"/>
</dbReference>
<dbReference type="PANTHER" id="PTHR15034">
    <property type="entry name" value="DEATH DOMAIN-CONTAINING PROTEIN CRADD"/>
    <property type="match status" value="1"/>
</dbReference>
<dbReference type="PROSITE" id="PS50017">
    <property type="entry name" value="DEATH_DOMAIN"/>
    <property type="match status" value="1"/>
</dbReference>
<dbReference type="AlphaFoldDB" id="A0AAD9P447"/>
<dbReference type="Gene3D" id="1.10.533.10">
    <property type="entry name" value="Death Domain, Fas"/>
    <property type="match status" value="2"/>
</dbReference>
<comment type="caution">
    <text evidence="3">The sequence shown here is derived from an EMBL/GenBank/DDBJ whole genome shotgun (WGS) entry which is preliminary data.</text>
</comment>
<name>A0AAD9P447_RIDPI</name>
<sequence length="227" mass="25695">MEEKHRKVLQDNRVYLIENLDMKCLIDHLTSLLNENMEERIMNEPTKRDKIVAFLGILKNRGPTAFSQFLEALTNAGFDFVRKKLEGDLSPTRRPVQETRGAVCEAGVKAAAAVHDWLTTLDPTVLDSIVTEKAMTMMSDDVSNVIHIGKIMGFPQGKLQAYQSEHPFCVANQASCMFSDWRSKNSDRATVAEFVKLLREAGIDDNRLKCVFLKEYSRPGDRKPAFV</sequence>
<feature type="domain" description="CARD" evidence="2">
    <location>
        <begin position="1"/>
        <end position="73"/>
    </location>
</feature>
<feature type="domain" description="Death" evidence="1">
    <location>
        <begin position="148"/>
        <end position="205"/>
    </location>
</feature>
<evidence type="ECO:0000313" key="4">
    <source>
        <dbReference type="Proteomes" id="UP001209878"/>
    </source>
</evidence>
<dbReference type="CDD" id="cd01670">
    <property type="entry name" value="Death"/>
    <property type="match status" value="1"/>
</dbReference>
<dbReference type="CDD" id="cd01671">
    <property type="entry name" value="CARD"/>
    <property type="match status" value="1"/>
</dbReference>
<dbReference type="InterPro" id="IPR000488">
    <property type="entry name" value="Death_dom"/>
</dbReference>
<dbReference type="PROSITE" id="PS50209">
    <property type="entry name" value="CARD"/>
    <property type="match status" value="1"/>
</dbReference>